<dbReference type="Proteomes" id="UP001392437">
    <property type="component" value="Unassembled WGS sequence"/>
</dbReference>
<dbReference type="GO" id="GO:0015940">
    <property type="term" value="P:pantothenate biosynthetic process"/>
    <property type="evidence" value="ECO:0007669"/>
    <property type="project" value="InterPro"/>
</dbReference>
<accession>A0AAW0R3M5</accession>
<evidence type="ECO:0000313" key="7">
    <source>
        <dbReference type="EMBL" id="KAK8123532.1"/>
    </source>
</evidence>
<dbReference type="InterPro" id="IPR013752">
    <property type="entry name" value="KPA_reductase"/>
</dbReference>
<evidence type="ECO:0000256" key="2">
    <source>
        <dbReference type="ARBA" id="ARBA00022857"/>
    </source>
</evidence>
<reference evidence="7 8" key="1">
    <citation type="submission" date="2023-01" db="EMBL/GenBank/DDBJ databases">
        <title>Analysis of 21 Apiospora genomes using comparative genomics revels a genus with tremendous synthesis potential of carbohydrate active enzymes and secondary metabolites.</title>
        <authorList>
            <person name="Sorensen T."/>
        </authorList>
    </citation>
    <scope>NUCLEOTIDE SEQUENCE [LARGE SCALE GENOMIC DNA]</scope>
    <source>
        <strain evidence="7 8">CBS 117206</strain>
    </source>
</reference>
<keyword evidence="8" id="KW-1185">Reference proteome</keyword>
<dbReference type="EC" id="1.1.1.169" evidence="4"/>
<feature type="domain" description="Ketopantoate reductase N-terminal" evidence="5">
    <location>
        <begin position="5"/>
        <end position="162"/>
    </location>
</feature>
<dbReference type="NCBIfam" id="TIGR00745">
    <property type="entry name" value="apbA_panE"/>
    <property type="match status" value="1"/>
</dbReference>
<evidence type="ECO:0000256" key="1">
    <source>
        <dbReference type="ARBA" id="ARBA00007870"/>
    </source>
</evidence>
<keyword evidence="2 4" id="KW-0521">NADP</keyword>
<dbReference type="InterPro" id="IPR013328">
    <property type="entry name" value="6PGD_dom2"/>
</dbReference>
<dbReference type="FunFam" id="1.10.1040.10:FF:000017">
    <property type="entry name" value="2-dehydropantoate 2-reductase"/>
    <property type="match status" value="1"/>
</dbReference>
<dbReference type="InterPro" id="IPR003710">
    <property type="entry name" value="ApbA"/>
</dbReference>
<dbReference type="Gene3D" id="3.40.50.720">
    <property type="entry name" value="NAD(P)-binding Rossmann-like Domain"/>
    <property type="match status" value="1"/>
</dbReference>
<organism evidence="7 8">
    <name type="scientific">Apiospora kogelbergensis</name>
    <dbReference type="NCBI Taxonomy" id="1337665"/>
    <lineage>
        <taxon>Eukaryota</taxon>
        <taxon>Fungi</taxon>
        <taxon>Dikarya</taxon>
        <taxon>Ascomycota</taxon>
        <taxon>Pezizomycotina</taxon>
        <taxon>Sordariomycetes</taxon>
        <taxon>Xylariomycetidae</taxon>
        <taxon>Amphisphaeriales</taxon>
        <taxon>Apiosporaceae</taxon>
        <taxon>Apiospora</taxon>
    </lineage>
</organism>
<gene>
    <name evidence="7" type="ORF">PG999_003450</name>
</gene>
<dbReference type="InterPro" id="IPR051402">
    <property type="entry name" value="KPR-Related"/>
</dbReference>
<name>A0AAW0R3M5_9PEZI</name>
<feature type="domain" description="Ketopantoate reductase C-terminal" evidence="6">
    <location>
        <begin position="193"/>
        <end position="319"/>
    </location>
</feature>
<evidence type="ECO:0000313" key="8">
    <source>
        <dbReference type="Proteomes" id="UP001392437"/>
    </source>
</evidence>
<comment type="catalytic activity">
    <reaction evidence="4">
        <text>(R)-pantoate + NADP(+) = 2-dehydropantoate + NADPH + H(+)</text>
        <dbReference type="Rhea" id="RHEA:16233"/>
        <dbReference type="ChEBI" id="CHEBI:11561"/>
        <dbReference type="ChEBI" id="CHEBI:15378"/>
        <dbReference type="ChEBI" id="CHEBI:15980"/>
        <dbReference type="ChEBI" id="CHEBI:57783"/>
        <dbReference type="ChEBI" id="CHEBI:58349"/>
        <dbReference type="EC" id="1.1.1.169"/>
    </reaction>
</comment>
<dbReference type="PANTHER" id="PTHR21708">
    <property type="entry name" value="PROBABLE 2-DEHYDROPANTOATE 2-REDUCTASE"/>
    <property type="match status" value="1"/>
</dbReference>
<evidence type="ECO:0000256" key="4">
    <source>
        <dbReference type="RuleBase" id="RU362068"/>
    </source>
</evidence>
<dbReference type="GO" id="GO:0008677">
    <property type="term" value="F:2-dehydropantoate 2-reductase activity"/>
    <property type="evidence" value="ECO:0007669"/>
    <property type="project" value="UniProtKB-EC"/>
</dbReference>
<comment type="caution">
    <text evidence="7">The sequence shown here is derived from an EMBL/GenBank/DDBJ whole genome shotgun (WGS) entry which is preliminary data.</text>
</comment>
<dbReference type="Pfam" id="PF02558">
    <property type="entry name" value="ApbA"/>
    <property type="match status" value="1"/>
</dbReference>
<dbReference type="SUPFAM" id="SSF48179">
    <property type="entry name" value="6-phosphogluconate dehydrogenase C-terminal domain-like"/>
    <property type="match status" value="1"/>
</dbReference>
<sequence>MAPRILVFGTGSVGSVYTYLLSQVVPASNITAICRSNYEDAAKHGFTIHSTIWGNDLNVKPTIAKTVDDAVALADGELFDYVIVCTKAIPTQPSTAELIRPAVSANTAIVLIHNGVGVEEPYANMFPDNPLVSAVVYSPATQVRPAVVEHKEIELMHLGTYPANDAPAQAKDAAKAFADLLTAAGATAKLHDDVQAERWTKLLVNASWNPICALTRSRDQQLMSSDPEALDFVRDVMREIASVAEAYGYGDRVNEERIEFQIGRASVRKAPGVQPSMLADALAGKNLEVDAIVGNVVKLAKQKGVAVPMLRTVYHLARGLDGSFSR</sequence>
<dbReference type="SUPFAM" id="SSF51735">
    <property type="entry name" value="NAD(P)-binding Rossmann-fold domains"/>
    <property type="match status" value="1"/>
</dbReference>
<dbReference type="InterPro" id="IPR013332">
    <property type="entry name" value="KPR_N"/>
</dbReference>
<comment type="similarity">
    <text evidence="1 4">Belongs to the ketopantoate reductase family.</text>
</comment>
<comment type="function">
    <text evidence="4">Catalyzes the NADPH-dependent reduction of ketopantoate into pantoic acid.</text>
</comment>
<dbReference type="InterPro" id="IPR036291">
    <property type="entry name" value="NAD(P)-bd_dom_sf"/>
</dbReference>
<dbReference type="PANTHER" id="PTHR21708:SF30">
    <property type="entry name" value="2-DEHYDROPANTOATE 2-REDUCTASE-RELATED"/>
    <property type="match status" value="1"/>
</dbReference>
<evidence type="ECO:0000259" key="5">
    <source>
        <dbReference type="Pfam" id="PF02558"/>
    </source>
</evidence>
<proteinExistence type="inferred from homology"/>
<evidence type="ECO:0000256" key="3">
    <source>
        <dbReference type="ARBA" id="ARBA00023002"/>
    </source>
</evidence>
<evidence type="ECO:0000259" key="6">
    <source>
        <dbReference type="Pfam" id="PF08546"/>
    </source>
</evidence>
<keyword evidence="3 4" id="KW-0560">Oxidoreductase</keyword>
<dbReference type="InterPro" id="IPR008927">
    <property type="entry name" value="6-PGluconate_DH-like_C_sf"/>
</dbReference>
<dbReference type="Gene3D" id="1.10.1040.10">
    <property type="entry name" value="N-(1-d-carboxylethyl)-l-norvaline Dehydrogenase, domain 2"/>
    <property type="match status" value="1"/>
</dbReference>
<dbReference type="AlphaFoldDB" id="A0AAW0R3M5"/>
<dbReference type="Pfam" id="PF08546">
    <property type="entry name" value="ApbA_C"/>
    <property type="match status" value="1"/>
</dbReference>
<dbReference type="GO" id="GO:0005737">
    <property type="term" value="C:cytoplasm"/>
    <property type="evidence" value="ECO:0007669"/>
    <property type="project" value="TreeGrafter"/>
</dbReference>
<dbReference type="EMBL" id="JAQQWP010000003">
    <property type="protein sequence ID" value="KAK8123532.1"/>
    <property type="molecule type" value="Genomic_DNA"/>
</dbReference>
<protein>
    <recommendedName>
        <fullName evidence="4">2-dehydropantoate 2-reductase</fullName>
        <ecNumber evidence="4">1.1.1.169</ecNumber>
    </recommendedName>
    <alternativeName>
        <fullName evidence="4">Ketopantoate reductase</fullName>
    </alternativeName>
</protein>